<dbReference type="PANTHER" id="PTHR45978:SF1">
    <property type="entry name" value="SPX DOMAIN-CONTAINING PROTEIN"/>
    <property type="match status" value="1"/>
</dbReference>
<protein>
    <recommendedName>
        <fullName evidence="1">SPX domain-containing protein</fullName>
    </recommendedName>
</protein>
<dbReference type="PROSITE" id="PS51382">
    <property type="entry name" value="SPX"/>
    <property type="match status" value="1"/>
</dbReference>
<feature type="domain" description="SPX" evidence="1">
    <location>
        <begin position="1"/>
        <end position="138"/>
    </location>
</feature>
<accession>A0A7J7D5U4</accession>
<dbReference type="Proteomes" id="UP000593562">
    <property type="component" value="Unassembled WGS sequence"/>
</dbReference>
<dbReference type="InterPro" id="IPR004331">
    <property type="entry name" value="SPX_dom"/>
</dbReference>
<comment type="caution">
    <text evidence="2">The sequence shown here is derived from an EMBL/GenBank/DDBJ whole genome shotgun (WGS) entry which is preliminary data.</text>
</comment>
<gene>
    <name evidence="2" type="ORF">HS088_TW10G00740</name>
</gene>
<dbReference type="PANTHER" id="PTHR45978">
    <property type="entry name" value="SPX DOMAIN-CONTAINING PROTEIN 3"/>
    <property type="match status" value="1"/>
</dbReference>
<proteinExistence type="predicted"/>
<reference evidence="2 3" key="1">
    <citation type="journal article" date="2020" name="Nat. Commun.">
        <title>Genome of Tripterygium wilfordii and identification of cytochrome P450 involved in triptolide biosynthesis.</title>
        <authorList>
            <person name="Tu L."/>
            <person name="Su P."/>
            <person name="Zhang Z."/>
            <person name="Gao L."/>
            <person name="Wang J."/>
            <person name="Hu T."/>
            <person name="Zhou J."/>
            <person name="Zhang Y."/>
            <person name="Zhao Y."/>
            <person name="Liu Y."/>
            <person name="Song Y."/>
            <person name="Tong Y."/>
            <person name="Lu Y."/>
            <person name="Yang J."/>
            <person name="Xu C."/>
            <person name="Jia M."/>
            <person name="Peters R.J."/>
            <person name="Huang L."/>
            <person name="Gao W."/>
        </authorList>
    </citation>
    <scope>NUCLEOTIDE SEQUENCE [LARGE SCALE GENOMIC DNA]</scope>
    <source>
        <strain evidence="3">cv. XIE 37</strain>
        <tissue evidence="2">Leaf</tissue>
    </source>
</reference>
<dbReference type="InParanoid" id="A0A7J7D5U4"/>
<organism evidence="2 3">
    <name type="scientific">Tripterygium wilfordii</name>
    <name type="common">Thunder God vine</name>
    <dbReference type="NCBI Taxonomy" id="458696"/>
    <lineage>
        <taxon>Eukaryota</taxon>
        <taxon>Viridiplantae</taxon>
        <taxon>Streptophyta</taxon>
        <taxon>Embryophyta</taxon>
        <taxon>Tracheophyta</taxon>
        <taxon>Spermatophyta</taxon>
        <taxon>Magnoliopsida</taxon>
        <taxon>eudicotyledons</taxon>
        <taxon>Gunneridae</taxon>
        <taxon>Pentapetalae</taxon>
        <taxon>rosids</taxon>
        <taxon>fabids</taxon>
        <taxon>Celastrales</taxon>
        <taxon>Celastraceae</taxon>
        <taxon>Tripterygium</taxon>
    </lineage>
</organism>
<evidence type="ECO:0000313" key="3">
    <source>
        <dbReference type="Proteomes" id="UP000593562"/>
    </source>
</evidence>
<dbReference type="InterPro" id="IPR031142">
    <property type="entry name" value="SPX_prot"/>
</dbReference>
<name>A0A7J7D5U4_TRIWF</name>
<dbReference type="AlphaFoldDB" id="A0A7J7D5U4"/>
<sequence length="173" mass="20532">MKFRKKLRREVEQSSPRWRTRFLSYKKLKKQIKFHEKLFGESCASFYLLLDRELDKVNEFFVDKEEDFIIKMKELRIRVAAALNCSEEKLKLQKEIIDFHAEMVSLLQCSVLNFTGLMNIVKKHKKIGGTSTHLHFILEAMQQPFFSPVSLLELMKECEDMLRRLFGAQAKLI</sequence>
<evidence type="ECO:0000313" key="2">
    <source>
        <dbReference type="EMBL" id="KAF5741735.1"/>
    </source>
</evidence>
<keyword evidence="3" id="KW-1185">Reference proteome</keyword>
<dbReference type="EMBL" id="JAAARO010000010">
    <property type="protein sequence ID" value="KAF5741735.1"/>
    <property type="molecule type" value="Genomic_DNA"/>
</dbReference>
<dbReference type="GO" id="GO:0016036">
    <property type="term" value="P:cellular response to phosphate starvation"/>
    <property type="evidence" value="ECO:0007669"/>
    <property type="project" value="InterPro"/>
</dbReference>
<evidence type="ECO:0000259" key="1">
    <source>
        <dbReference type="PROSITE" id="PS51382"/>
    </source>
</evidence>